<evidence type="ECO:0000256" key="10">
    <source>
        <dbReference type="RuleBase" id="RU000304"/>
    </source>
</evidence>
<evidence type="ECO:0000256" key="5">
    <source>
        <dbReference type="ARBA" id="ARBA00022777"/>
    </source>
</evidence>
<dbReference type="SUPFAM" id="SSF56112">
    <property type="entry name" value="Protein kinase-like (PK-like)"/>
    <property type="match status" value="1"/>
</dbReference>
<keyword evidence="1 10" id="KW-0723">Serine/threonine-protein kinase</keyword>
<dbReference type="FunFam" id="3.30.200.20:FF:000040">
    <property type="entry name" value="Dual specificity mitogen-activated protein kinase kinase"/>
    <property type="match status" value="1"/>
</dbReference>
<proteinExistence type="inferred from homology"/>
<evidence type="ECO:0000256" key="2">
    <source>
        <dbReference type="ARBA" id="ARBA00022553"/>
    </source>
</evidence>
<reference evidence="13" key="1">
    <citation type="journal article" date="2023" name="G3 (Bethesda)">
        <title>A reference genome for the long-term kleptoplast-retaining sea slug Elysia crispata morphotype clarki.</title>
        <authorList>
            <person name="Eastman K.E."/>
            <person name="Pendleton A.L."/>
            <person name="Shaikh M.A."/>
            <person name="Suttiyut T."/>
            <person name="Ogas R."/>
            <person name="Tomko P."/>
            <person name="Gavelis G."/>
            <person name="Widhalm J.R."/>
            <person name="Wisecaver J.H."/>
        </authorList>
    </citation>
    <scope>NUCLEOTIDE SEQUENCE</scope>
    <source>
        <strain evidence="13">ECLA1</strain>
    </source>
</reference>
<keyword evidence="2" id="KW-0597">Phosphoprotein</keyword>
<gene>
    <name evidence="13" type="ORF">RRG08_060920</name>
</gene>
<dbReference type="FunFam" id="1.10.510.10:FF:000158">
    <property type="entry name" value="Dual specificity mitogen-activated protein kinase kinase 6"/>
    <property type="match status" value="1"/>
</dbReference>
<dbReference type="Gene3D" id="3.30.200.20">
    <property type="entry name" value="Phosphorylase Kinase, domain 1"/>
    <property type="match status" value="1"/>
</dbReference>
<evidence type="ECO:0000256" key="8">
    <source>
        <dbReference type="ARBA" id="ARBA00038999"/>
    </source>
</evidence>
<organism evidence="13 14">
    <name type="scientific">Elysia crispata</name>
    <name type="common">lettuce slug</name>
    <dbReference type="NCBI Taxonomy" id="231223"/>
    <lineage>
        <taxon>Eukaryota</taxon>
        <taxon>Metazoa</taxon>
        <taxon>Spiralia</taxon>
        <taxon>Lophotrochozoa</taxon>
        <taxon>Mollusca</taxon>
        <taxon>Gastropoda</taxon>
        <taxon>Heterobranchia</taxon>
        <taxon>Euthyneura</taxon>
        <taxon>Panpulmonata</taxon>
        <taxon>Sacoglossa</taxon>
        <taxon>Placobranchoidea</taxon>
        <taxon>Plakobranchidae</taxon>
        <taxon>Elysia</taxon>
    </lineage>
</organism>
<comment type="similarity">
    <text evidence="7">Belongs to the protein kinase superfamily. STE Ser/Thr protein kinase family. MAP kinase kinase subfamily.</text>
</comment>
<dbReference type="GO" id="GO:0005524">
    <property type="term" value="F:ATP binding"/>
    <property type="evidence" value="ECO:0007669"/>
    <property type="project" value="UniProtKB-UniRule"/>
</dbReference>
<name>A0AAE0Z3T2_9GAST</name>
<dbReference type="Pfam" id="PF00069">
    <property type="entry name" value="Pkinase"/>
    <property type="match status" value="1"/>
</dbReference>
<evidence type="ECO:0000259" key="12">
    <source>
        <dbReference type="PROSITE" id="PS50011"/>
    </source>
</evidence>
<dbReference type="EMBL" id="JAWDGP010004908">
    <property type="protein sequence ID" value="KAK3761352.1"/>
    <property type="molecule type" value="Genomic_DNA"/>
</dbReference>
<dbReference type="AlphaFoldDB" id="A0AAE0Z3T2"/>
<dbReference type="GO" id="GO:0004708">
    <property type="term" value="F:MAP kinase kinase activity"/>
    <property type="evidence" value="ECO:0007669"/>
    <property type="project" value="UniProtKB-EC"/>
</dbReference>
<evidence type="ECO:0000256" key="6">
    <source>
        <dbReference type="ARBA" id="ARBA00022840"/>
    </source>
</evidence>
<dbReference type="PROSITE" id="PS00108">
    <property type="entry name" value="PROTEIN_KINASE_ST"/>
    <property type="match status" value="1"/>
</dbReference>
<evidence type="ECO:0000256" key="7">
    <source>
        <dbReference type="ARBA" id="ARBA00038035"/>
    </source>
</evidence>
<feature type="region of interest" description="Disordered" evidence="11">
    <location>
        <begin position="1"/>
        <end position="56"/>
    </location>
</feature>
<dbReference type="SMART" id="SM00220">
    <property type="entry name" value="S_TKc"/>
    <property type="match status" value="1"/>
</dbReference>
<dbReference type="PROSITE" id="PS50011">
    <property type="entry name" value="PROTEIN_KINASE_DOM"/>
    <property type="match status" value="1"/>
</dbReference>
<dbReference type="InterPro" id="IPR011009">
    <property type="entry name" value="Kinase-like_dom_sf"/>
</dbReference>
<dbReference type="EC" id="2.7.12.2" evidence="8"/>
<protein>
    <recommendedName>
        <fullName evidence="8">mitogen-activated protein kinase kinase</fullName>
        <ecNumber evidence="8">2.7.12.2</ecNumber>
    </recommendedName>
</protein>
<dbReference type="InterPro" id="IPR008271">
    <property type="entry name" value="Ser/Thr_kinase_AS"/>
</dbReference>
<feature type="domain" description="Protein kinase" evidence="12">
    <location>
        <begin position="79"/>
        <end position="340"/>
    </location>
</feature>
<keyword evidence="14" id="KW-1185">Reference proteome</keyword>
<keyword evidence="4 9" id="KW-0547">Nucleotide-binding</keyword>
<evidence type="ECO:0000256" key="11">
    <source>
        <dbReference type="SAM" id="MobiDB-lite"/>
    </source>
</evidence>
<evidence type="ECO:0000256" key="4">
    <source>
        <dbReference type="ARBA" id="ARBA00022741"/>
    </source>
</evidence>
<dbReference type="GO" id="GO:0004674">
    <property type="term" value="F:protein serine/threonine kinase activity"/>
    <property type="evidence" value="ECO:0007669"/>
    <property type="project" value="UniProtKB-KW"/>
</dbReference>
<dbReference type="Gene3D" id="1.10.510.10">
    <property type="entry name" value="Transferase(Phosphotransferase) domain 1"/>
    <property type="match status" value="1"/>
</dbReference>
<accession>A0AAE0Z3T2</accession>
<dbReference type="PANTHER" id="PTHR48013:SF11">
    <property type="entry name" value="LICORNE"/>
    <property type="match status" value="1"/>
</dbReference>
<feature type="compositionally biased region" description="Polar residues" evidence="11">
    <location>
        <begin position="1"/>
        <end position="14"/>
    </location>
</feature>
<keyword evidence="5" id="KW-0418">Kinase</keyword>
<dbReference type="PANTHER" id="PTHR48013">
    <property type="entry name" value="DUAL SPECIFICITY MITOGEN-ACTIVATED PROTEIN KINASE KINASE 5-RELATED"/>
    <property type="match status" value="1"/>
</dbReference>
<evidence type="ECO:0000313" key="14">
    <source>
        <dbReference type="Proteomes" id="UP001283361"/>
    </source>
</evidence>
<dbReference type="PROSITE" id="PS00107">
    <property type="entry name" value="PROTEIN_KINASE_ATP"/>
    <property type="match status" value="1"/>
</dbReference>
<keyword evidence="3" id="KW-0808">Transferase</keyword>
<dbReference type="InterPro" id="IPR017441">
    <property type="entry name" value="Protein_kinase_ATP_BS"/>
</dbReference>
<evidence type="ECO:0000313" key="13">
    <source>
        <dbReference type="EMBL" id="KAK3761352.1"/>
    </source>
</evidence>
<dbReference type="InterPro" id="IPR000719">
    <property type="entry name" value="Prot_kinase_dom"/>
</dbReference>
<sequence>MEEITNSLNNSSVSGRFRSRAGNMAPKKKGPKLPMPPLVMPEEDETSSRALAQPPRADLDSKATLTINNEKFVCDSSDLEHKRYLGRGAYGVVEEMIHRPSNVILAVKRINATVNNQEQKRLLMDLDINMRSGSCEYTVEFYGALFREGDVWICMEVMEASLDQFYKKLKAHGERIPEGIMKKIAKSVVSALHYLHTQLKVIHRDVKPSNILINRAGAVKICDFGISGYLIDSIARTKDAGCKPYMAPERINPTESGNGYDIKSDVWSLGITMMELATGEFPYSKWGSPFEQIKQVVMEVSPKLPADQFSPDFCDFIDKCLNKEVPERWNYVQLLEHPFIKSAEAGDLDMAKYVNDVIAKYGSLNETSA</sequence>
<evidence type="ECO:0000256" key="9">
    <source>
        <dbReference type="PROSITE-ProRule" id="PRU10141"/>
    </source>
</evidence>
<evidence type="ECO:0000256" key="3">
    <source>
        <dbReference type="ARBA" id="ARBA00022679"/>
    </source>
</evidence>
<feature type="binding site" evidence="9">
    <location>
        <position position="108"/>
    </location>
    <ligand>
        <name>ATP</name>
        <dbReference type="ChEBI" id="CHEBI:30616"/>
    </ligand>
</feature>
<keyword evidence="6 9" id="KW-0067">ATP-binding</keyword>
<comment type="caution">
    <text evidence="13">The sequence shown here is derived from an EMBL/GenBank/DDBJ whole genome shotgun (WGS) entry which is preliminary data.</text>
</comment>
<dbReference type="Proteomes" id="UP001283361">
    <property type="component" value="Unassembled WGS sequence"/>
</dbReference>
<evidence type="ECO:0000256" key="1">
    <source>
        <dbReference type="ARBA" id="ARBA00022527"/>
    </source>
</evidence>